<protein>
    <submittedName>
        <fullName evidence="3">Glycosyltransferase family 39 protein</fullName>
    </submittedName>
</protein>
<evidence type="ECO:0000256" key="1">
    <source>
        <dbReference type="SAM" id="Phobius"/>
    </source>
</evidence>
<feature type="transmembrane region" description="Helical" evidence="1">
    <location>
        <begin position="86"/>
        <end position="104"/>
    </location>
</feature>
<accession>A0A4Q7J3H5</accession>
<sequence length="525" mass="57426">MSIVETERPAEQEKPALAPLAWKGLSVITALVAVPLLLTLGAYGYDPDELYFVAAGGHLDWGYADQPPFVPFVAWLMDTLFPGSVYALRLPSLIVVLIGVFVAGQLAREMGGGRKAQLVSAGAYSIAFFSFATLLQTDSFNAFAWLLVSWLVVRWVRLRREGLTGRSADLPLLWAGVATAVALQVKFLIPVFWVALIVSVLIVGPRAMLRRPLLWAGGAIAVLTTVPGLIWQASNGWPQVEMARVLTAQDEILFGGRLMFLPRMLLMTGIIVGLVLFCYGLWKLFRSPLLRDFRFLGLTAVGVIAIFLISGGRFTYVAGIFPVVFAAGAVQLELGRPAAWWRWLTTWPVFALSAVPVLLALPLAPASSIEQPTAEQMQQEVDQKDLVSQVINWNDWLKQFGWPEFADSVAKAYAELPPEVRESTIVITIDSPLAAALEVLGPERGLPAQAYSFSGGFGYISTPPAEAQHVLFVGWDEQGLKDLFGEVHPMGAVEGERGTLVGTPIFFCTAPHWPLSELWPEIRTL</sequence>
<evidence type="ECO:0000259" key="2">
    <source>
        <dbReference type="Pfam" id="PF13231"/>
    </source>
</evidence>
<feature type="transmembrane region" description="Helical" evidence="1">
    <location>
        <begin position="260"/>
        <end position="281"/>
    </location>
</feature>
<organism evidence="3 4">
    <name type="scientific">Amycolatopsis suaedae</name>
    <dbReference type="NCBI Taxonomy" id="2510978"/>
    <lineage>
        <taxon>Bacteria</taxon>
        <taxon>Bacillati</taxon>
        <taxon>Actinomycetota</taxon>
        <taxon>Actinomycetes</taxon>
        <taxon>Pseudonocardiales</taxon>
        <taxon>Pseudonocardiaceae</taxon>
        <taxon>Amycolatopsis</taxon>
    </lineage>
</organism>
<feature type="transmembrane region" description="Helical" evidence="1">
    <location>
        <begin position="293"/>
        <end position="310"/>
    </location>
</feature>
<dbReference type="EMBL" id="SFCC01000013">
    <property type="protein sequence ID" value="RZQ61172.1"/>
    <property type="molecule type" value="Genomic_DNA"/>
</dbReference>
<keyword evidence="1" id="KW-1133">Transmembrane helix</keyword>
<dbReference type="Proteomes" id="UP000292003">
    <property type="component" value="Unassembled WGS sequence"/>
</dbReference>
<reference evidence="3 4" key="1">
    <citation type="submission" date="2019-02" db="EMBL/GenBank/DDBJ databases">
        <title>Draft genome sequence of Amycolatopsis sp. 8-3EHSu isolated from roots of Suaeda maritima.</title>
        <authorList>
            <person name="Duangmal K."/>
            <person name="Chantavorakit T."/>
        </authorList>
    </citation>
    <scope>NUCLEOTIDE SEQUENCE [LARGE SCALE GENOMIC DNA]</scope>
    <source>
        <strain evidence="3 4">8-3EHSu</strain>
    </source>
</reference>
<gene>
    <name evidence="3" type="ORF">EWH70_25160</name>
</gene>
<dbReference type="GO" id="GO:0016740">
    <property type="term" value="F:transferase activity"/>
    <property type="evidence" value="ECO:0007669"/>
    <property type="project" value="UniProtKB-KW"/>
</dbReference>
<name>A0A4Q7J3H5_9PSEU</name>
<feature type="transmembrane region" description="Helical" evidence="1">
    <location>
        <begin position="213"/>
        <end position="233"/>
    </location>
</feature>
<feature type="transmembrane region" description="Helical" evidence="1">
    <location>
        <begin position="116"/>
        <end position="134"/>
    </location>
</feature>
<proteinExistence type="predicted"/>
<dbReference type="AlphaFoldDB" id="A0A4Q7J3H5"/>
<keyword evidence="3" id="KW-0808">Transferase</keyword>
<feature type="domain" description="Glycosyltransferase RgtA/B/C/D-like" evidence="2">
    <location>
        <begin position="65"/>
        <end position="231"/>
    </location>
</feature>
<evidence type="ECO:0000313" key="4">
    <source>
        <dbReference type="Proteomes" id="UP000292003"/>
    </source>
</evidence>
<dbReference type="Pfam" id="PF13231">
    <property type="entry name" value="PMT_2"/>
    <property type="match status" value="1"/>
</dbReference>
<dbReference type="InterPro" id="IPR038731">
    <property type="entry name" value="RgtA/B/C-like"/>
</dbReference>
<evidence type="ECO:0000313" key="3">
    <source>
        <dbReference type="EMBL" id="RZQ61172.1"/>
    </source>
</evidence>
<keyword evidence="1" id="KW-0812">Transmembrane</keyword>
<feature type="transmembrane region" description="Helical" evidence="1">
    <location>
        <begin position="20"/>
        <end position="43"/>
    </location>
</feature>
<keyword evidence="1" id="KW-0472">Membrane</keyword>
<dbReference type="RefSeq" id="WP_130477986.1">
    <property type="nucleotide sequence ID" value="NZ_SFCC01000013.1"/>
</dbReference>
<comment type="caution">
    <text evidence="3">The sequence shown here is derived from an EMBL/GenBank/DDBJ whole genome shotgun (WGS) entry which is preliminary data.</text>
</comment>
<keyword evidence="4" id="KW-1185">Reference proteome</keyword>
<dbReference type="OrthoDB" id="5166595at2"/>
<feature type="transmembrane region" description="Helical" evidence="1">
    <location>
        <begin position="191"/>
        <end position="208"/>
    </location>
</feature>